<dbReference type="GO" id="GO:0008270">
    <property type="term" value="F:zinc ion binding"/>
    <property type="evidence" value="ECO:0007669"/>
    <property type="project" value="InterPro"/>
</dbReference>
<dbReference type="SUPFAM" id="SSF53187">
    <property type="entry name" value="Zn-dependent exopeptidases"/>
    <property type="match status" value="1"/>
</dbReference>
<dbReference type="PATRIC" id="fig|1121098.3.peg.598"/>
<evidence type="ECO:0000256" key="6">
    <source>
        <dbReference type="ARBA" id="ARBA00022801"/>
    </source>
</evidence>
<evidence type="ECO:0000256" key="10">
    <source>
        <dbReference type="RuleBase" id="RU004387"/>
    </source>
</evidence>
<dbReference type="Gene3D" id="3.40.630.10">
    <property type="entry name" value="Zn peptidases"/>
    <property type="match status" value="1"/>
</dbReference>
<protein>
    <recommendedName>
        <fullName evidence="10">M18 family aminopeptidase</fullName>
        <ecNumber evidence="10">3.4.11.-</ecNumber>
    </recommendedName>
</protein>
<evidence type="ECO:0000313" key="11">
    <source>
        <dbReference type="EMBL" id="EOA57818.1"/>
    </source>
</evidence>
<dbReference type="eggNOG" id="COG1362">
    <property type="taxonomic scope" value="Bacteria"/>
</dbReference>
<dbReference type="GO" id="GO:0005737">
    <property type="term" value="C:cytoplasm"/>
    <property type="evidence" value="ECO:0007669"/>
    <property type="project" value="UniProtKB-ARBA"/>
</dbReference>
<reference evidence="11 12" key="1">
    <citation type="submission" date="2013-04" db="EMBL/GenBank/DDBJ databases">
        <title>The Genome Sequence of Bacteroides massiliensis DSM 17679.</title>
        <authorList>
            <consortium name="The Broad Institute Genomics Platform"/>
            <person name="Earl A."/>
            <person name="Ward D."/>
            <person name="Feldgarden M."/>
            <person name="Gevers D."/>
            <person name="Martens E."/>
            <person name="Fenner L."/>
            <person name="Roux V."/>
            <person name="Mallet M.N."/>
            <person name="Raoult D."/>
            <person name="Walker B."/>
            <person name="Young S."/>
            <person name="Zeng Q."/>
            <person name="Gargeya S."/>
            <person name="Fitzgerald M."/>
            <person name="Haas B."/>
            <person name="Abouelleil A."/>
            <person name="Allen A.W."/>
            <person name="Alvarado L."/>
            <person name="Arachchi H.M."/>
            <person name="Berlin A.M."/>
            <person name="Chapman S.B."/>
            <person name="Gainer-Dewar J."/>
            <person name="Goldberg J."/>
            <person name="Griggs A."/>
            <person name="Gujja S."/>
            <person name="Hansen M."/>
            <person name="Howarth C."/>
            <person name="Imamovic A."/>
            <person name="Ireland A."/>
            <person name="Larimer J."/>
            <person name="McCowan C."/>
            <person name="Murphy C."/>
            <person name="Pearson M."/>
            <person name="Poon T.W."/>
            <person name="Priest M."/>
            <person name="Roberts A."/>
            <person name="Saif S."/>
            <person name="Shea T."/>
            <person name="Sisk P."/>
            <person name="Sykes S."/>
            <person name="Wortman J."/>
            <person name="Nusbaum C."/>
            <person name="Birren B."/>
        </authorList>
    </citation>
    <scope>NUCLEOTIDE SEQUENCE [LARGE SCALE GENOMIC DNA]</scope>
    <source>
        <strain evidence="12">B84634 / Timone 84634 / DSM 17679 / JCM 13223</strain>
    </source>
</reference>
<dbReference type="PANTHER" id="PTHR28570">
    <property type="entry name" value="ASPARTYL AMINOPEPTIDASE"/>
    <property type="match status" value="1"/>
</dbReference>
<comment type="similarity">
    <text evidence="2 9">Belongs to the peptidase M18 family.</text>
</comment>
<keyword evidence="6 9" id="KW-0378">Hydrolase</keyword>
<accession>U6RRF1</accession>
<dbReference type="GO" id="GO:0008237">
    <property type="term" value="F:metallopeptidase activity"/>
    <property type="evidence" value="ECO:0007669"/>
    <property type="project" value="UniProtKB-KW"/>
</dbReference>
<gene>
    <name evidence="11" type="ORF">HMPREF1534_00585</name>
</gene>
<keyword evidence="12" id="KW-1185">Reference proteome</keyword>
<evidence type="ECO:0000256" key="1">
    <source>
        <dbReference type="ARBA" id="ARBA00001947"/>
    </source>
</evidence>
<dbReference type="InterPro" id="IPR023358">
    <property type="entry name" value="Peptidase_M18_dom2"/>
</dbReference>
<evidence type="ECO:0000256" key="7">
    <source>
        <dbReference type="ARBA" id="ARBA00022833"/>
    </source>
</evidence>
<comment type="caution">
    <text evidence="11">The sequence shown here is derived from an EMBL/GenBank/DDBJ whole genome shotgun (WGS) entry which is preliminary data.</text>
</comment>
<dbReference type="Gene3D" id="2.30.250.10">
    <property type="entry name" value="Aminopeptidase i, Domain 2"/>
    <property type="match status" value="1"/>
</dbReference>
<dbReference type="SUPFAM" id="SSF101821">
    <property type="entry name" value="Aminopeptidase/glucanase lid domain"/>
    <property type="match status" value="1"/>
</dbReference>
<dbReference type="AlphaFoldDB" id="U6RRF1"/>
<dbReference type="GO" id="GO:0006508">
    <property type="term" value="P:proteolysis"/>
    <property type="evidence" value="ECO:0007669"/>
    <property type="project" value="UniProtKB-KW"/>
</dbReference>
<evidence type="ECO:0000256" key="9">
    <source>
        <dbReference type="RuleBase" id="RU004386"/>
    </source>
</evidence>
<keyword evidence="4 9" id="KW-0645">Protease</keyword>
<dbReference type="OrthoDB" id="9764268at2"/>
<keyword evidence="8 9" id="KW-0482">Metalloprotease</keyword>
<evidence type="ECO:0000256" key="4">
    <source>
        <dbReference type="ARBA" id="ARBA00022670"/>
    </source>
</evidence>
<organism evidence="11 12">
    <name type="scientific">Phocaeicola massiliensis B84634 = Timone 84634 = DSM 17679 = JCM 13223</name>
    <dbReference type="NCBI Taxonomy" id="1121098"/>
    <lineage>
        <taxon>Bacteria</taxon>
        <taxon>Pseudomonadati</taxon>
        <taxon>Bacteroidota</taxon>
        <taxon>Bacteroidia</taxon>
        <taxon>Bacteroidales</taxon>
        <taxon>Bacteroidaceae</taxon>
        <taxon>Phocaeicola</taxon>
    </lineage>
</organism>
<keyword evidence="3 9" id="KW-0031">Aminopeptidase</keyword>
<dbReference type="PRINTS" id="PR00932">
    <property type="entry name" value="AMINO1PTASE"/>
</dbReference>
<evidence type="ECO:0000256" key="2">
    <source>
        <dbReference type="ARBA" id="ARBA00008290"/>
    </source>
</evidence>
<dbReference type="PANTHER" id="PTHR28570:SF3">
    <property type="entry name" value="ASPARTYL AMINOPEPTIDASE"/>
    <property type="match status" value="1"/>
</dbReference>
<comment type="cofactor">
    <cofactor evidence="1 10">
        <name>Zn(2+)</name>
        <dbReference type="ChEBI" id="CHEBI:29105"/>
    </cofactor>
</comment>
<name>U6RRF1_9BACT</name>
<dbReference type="GeneID" id="60063354"/>
<dbReference type="HOGENOM" id="CLU_019532_2_0_10"/>
<evidence type="ECO:0000256" key="3">
    <source>
        <dbReference type="ARBA" id="ARBA00022438"/>
    </source>
</evidence>
<evidence type="ECO:0000256" key="5">
    <source>
        <dbReference type="ARBA" id="ARBA00022723"/>
    </source>
</evidence>
<evidence type="ECO:0000256" key="8">
    <source>
        <dbReference type="ARBA" id="ARBA00023049"/>
    </source>
</evidence>
<evidence type="ECO:0000313" key="12">
    <source>
        <dbReference type="Proteomes" id="UP000017831"/>
    </source>
</evidence>
<dbReference type="GO" id="GO:0004177">
    <property type="term" value="F:aminopeptidase activity"/>
    <property type="evidence" value="ECO:0007669"/>
    <property type="project" value="UniProtKB-KW"/>
</dbReference>
<dbReference type="InterPro" id="IPR001948">
    <property type="entry name" value="Peptidase_M18"/>
</dbReference>
<dbReference type="Proteomes" id="UP000017831">
    <property type="component" value="Unassembled WGS sequence"/>
</dbReference>
<dbReference type="EC" id="3.4.11.-" evidence="10"/>
<keyword evidence="5 9" id="KW-0479">Metal-binding</keyword>
<dbReference type="EMBL" id="AQHY01000007">
    <property type="protein sequence ID" value="EOA57818.1"/>
    <property type="molecule type" value="Genomic_DNA"/>
</dbReference>
<sequence length="440" mass="49557">MKEQADRANDFIDFIAKSPTKYHAINNIKSKLLKHNFIPLSFDNKWELSPSGKYFIEQDNSALIAFCMSPHDFKEQSLFEDGIRLVCAHTDSPTFKIKPVAQMITTPGHYMQLNTQGYAWPILSTWFDRPLSLAGRVALKSKSPFKPTIRLIDIQDPILLIPNIAFHLTKGKTESGISKQKEMLPIMGMANRETNENELFELMAKKLNIDKENILDYELYLYPVDKGQLVGINADFIVTPRQDDLIMVYAASEALINSPANDTTKMIAFFDAEEETNSTQGGADTPFLRNTLTKIVKSIGGDEENLIRLISRSFAVSLDSSFAMHPNYMECSDPTCTPIMNKGVVIKYDANMHYATTAFSSAVFQEICHKNNIPYQKAAANSDLRTGGTISAFMQTQVEMNCVEVGIPTWAVHSAYESCGTKDFYNLIRSLISFWNQIKE</sequence>
<dbReference type="Pfam" id="PF02127">
    <property type="entry name" value="Peptidase_M18"/>
    <property type="match status" value="1"/>
</dbReference>
<dbReference type="RefSeq" id="WP_005936860.1">
    <property type="nucleotide sequence ID" value="NZ_KB890320.1"/>
</dbReference>
<proteinExistence type="inferred from homology"/>
<dbReference type="STRING" id="1121098.HMPREF1534_00585"/>
<dbReference type="NCBIfam" id="NF002759">
    <property type="entry name" value="PRK02813.1"/>
    <property type="match status" value="1"/>
</dbReference>
<keyword evidence="7 9" id="KW-0862">Zinc</keyword>